<dbReference type="Gene3D" id="3.30.1320.10">
    <property type="match status" value="1"/>
</dbReference>
<evidence type="ECO:0000256" key="1">
    <source>
        <dbReference type="ARBA" id="ARBA00022980"/>
    </source>
</evidence>
<dbReference type="GO" id="GO:0003735">
    <property type="term" value="F:structural constituent of ribosome"/>
    <property type="evidence" value="ECO:0007669"/>
    <property type="project" value="InterPro"/>
</dbReference>
<evidence type="ECO:0000313" key="6">
    <source>
        <dbReference type="Proteomes" id="UP000182753"/>
    </source>
</evidence>
<dbReference type="InterPro" id="IPR023803">
    <property type="entry name" value="Ribosomal_bS16_dom_sf"/>
</dbReference>
<proteinExistence type="inferred from homology"/>
<dbReference type="PANTHER" id="PTHR12919:SF20">
    <property type="entry name" value="SMALL RIBOSOMAL SUBUNIT PROTEIN BS16M"/>
    <property type="match status" value="1"/>
</dbReference>
<protein>
    <recommendedName>
        <fullName evidence="3">Small ribosomal subunit protein bS16</fullName>
    </recommendedName>
</protein>
<evidence type="ECO:0000256" key="4">
    <source>
        <dbReference type="SAM" id="MobiDB-lite"/>
    </source>
</evidence>
<dbReference type="InterPro" id="IPR000307">
    <property type="entry name" value="Ribosomal_bS16"/>
</dbReference>
<evidence type="ECO:0000313" key="5">
    <source>
        <dbReference type="EMBL" id="OIN89874.1"/>
    </source>
</evidence>
<dbReference type="InterPro" id="IPR020592">
    <property type="entry name" value="Ribosomal_bS16_CS"/>
</dbReference>
<feature type="region of interest" description="Disordered" evidence="4">
    <location>
        <begin position="98"/>
        <end position="168"/>
    </location>
</feature>
<dbReference type="GO" id="GO:0015935">
    <property type="term" value="C:small ribosomal subunit"/>
    <property type="evidence" value="ECO:0007669"/>
    <property type="project" value="TreeGrafter"/>
</dbReference>
<dbReference type="GO" id="GO:0005737">
    <property type="term" value="C:cytoplasm"/>
    <property type="evidence" value="ECO:0007669"/>
    <property type="project" value="UniProtKB-ARBA"/>
</dbReference>
<dbReference type="AlphaFoldDB" id="A0A1J4RTY9"/>
<name>A0A1J4RTY9_9BACT</name>
<dbReference type="PROSITE" id="PS00732">
    <property type="entry name" value="RIBOSOMAL_S16"/>
    <property type="match status" value="1"/>
</dbReference>
<keyword evidence="1 3" id="KW-0689">Ribosomal protein</keyword>
<dbReference type="Proteomes" id="UP000182753">
    <property type="component" value="Unassembled WGS sequence"/>
</dbReference>
<gene>
    <name evidence="3" type="primary">rpsP</name>
    <name evidence="5" type="ORF">AUJ40_01090</name>
</gene>
<dbReference type="PANTHER" id="PTHR12919">
    <property type="entry name" value="30S RIBOSOMAL PROTEIN S16"/>
    <property type="match status" value="1"/>
</dbReference>
<evidence type="ECO:0000256" key="3">
    <source>
        <dbReference type="HAMAP-Rule" id="MF_00385"/>
    </source>
</evidence>
<dbReference type="HAMAP" id="MF_00385">
    <property type="entry name" value="Ribosomal_bS16"/>
    <property type="match status" value="1"/>
</dbReference>
<keyword evidence="2 3" id="KW-0687">Ribonucleoprotein</keyword>
<sequence length="168" mass="18869">MLKIRLARVGKSNSPFFRLVVAEKSRAVKRQNLEILGLYNPISKDNKFQVNKERVLYWIHKGAQPSPTANNLLCDFDVLPKNKKVKITFAKPEKKKEIKAKEGKKSAVAAEEVEVPTESTKETAEKTEESTVETKETTQAEAKKSEEVVAEQADITAQPATEVKKTKE</sequence>
<dbReference type="SUPFAM" id="SSF54565">
    <property type="entry name" value="Ribosomal protein S16"/>
    <property type="match status" value="1"/>
</dbReference>
<dbReference type="NCBIfam" id="TIGR00002">
    <property type="entry name" value="S16"/>
    <property type="match status" value="1"/>
</dbReference>
<dbReference type="EMBL" id="MNUJ01000022">
    <property type="protein sequence ID" value="OIN89874.1"/>
    <property type="molecule type" value="Genomic_DNA"/>
</dbReference>
<dbReference type="Pfam" id="PF00886">
    <property type="entry name" value="Ribosomal_S16"/>
    <property type="match status" value="1"/>
</dbReference>
<accession>A0A1J4RTY9</accession>
<comment type="similarity">
    <text evidence="3">Belongs to the bacterial ribosomal protein bS16 family.</text>
</comment>
<comment type="caution">
    <text evidence="5">The sequence shown here is derived from an EMBL/GenBank/DDBJ whole genome shotgun (WGS) entry which is preliminary data.</text>
</comment>
<organism evidence="5 6">
    <name type="scientific">Candidatus Berkelbacteria bacterium CG1_02_42_45</name>
    <dbReference type="NCBI Taxonomy" id="1805036"/>
    <lineage>
        <taxon>Bacteria</taxon>
        <taxon>Candidatus Berkelbacteria</taxon>
    </lineage>
</organism>
<evidence type="ECO:0000256" key="2">
    <source>
        <dbReference type="ARBA" id="ARBA00023274"/>
    </source>
</evidence>
<feature type="compositionally biased region" description="Basic and acidic residues" evidence="4">
    <location>
        <begin position="119"/>
        <end position="147"/>
    </location>
</feature>
<dbReference type="GO" id="GO:0006412">
    <property type="term" value="P:translation"/>
    <property type="evidence" value="ECO:0007669"/>
    <property type="project" value="UniProtKB-UniRule"/>
</dbReference>
<reference evidence="5 6" key="1">
    <citation type="journal article" date="2016" name="Environ. Microbiol.">
        <title>Genomic resolution of a cold subsurface aquifer community provides metabolic insights for novel microbes adapted to high CO concentrations.</title>
        <authorList>
            <person name="Probst A.J."/>
            <person name="Castelle C.J."/>
            <person name="Singh A."/>
            <person name="Brown C.T."/>
            <person name="Anantharaman K."/>
            <person name="Sharon I."/>
            <person name="Hug L.A."/>
            <person name="Burstein D."/>
            <person name="Emerson J.B."/>
            <person name="Thomas B.C."/>
            <person name="Banfield J.F."/>
        </authorList>
    </citation>
    <scope>NUCLEOTIDE SEQUENCE [LARGE SCALE GENOMIC DNA]</scope>
    <source>
        <strain evidence="5">CG1_02_42_45</strain>
    </source>
</reference>